<gene>
    <name evidence="2" type="ORF">ON753_02615</name>
</gene>
<proteinExistence type="inferred from homology"/>
<dbReference type="PANTHER" id="PTHR46268">
    <property type="entry name" value="STRESS RESPONSE PROTEIN NHAX"/>
    <property type="match status" value="1"/>
</dbReference>
<name>A0ABT3QWJ7_9HYPH</name>
<dbReference type="EMBL" id="JAPEVI010000002">
    <property type="protein sequence ID" value="MCX2721299.1"/>
    <property type="molecule type" value="Genomic_DNA"/>
</dbReference>
<evidence type="ECO:0000313" key="3">
    <source>
        <dbReference type="Proteomes" id="UP001300261"/>
    </source>
</evidence>
<reference evidence="2 3" key="1">
    <citation type="journal article" date="2016" name="Int. J. Syst. Evol. Microbiol.">
        <title>Labrenzia salina sp. nov., isolated from the rhizosphere of the halophyte Arthrocnemum macrostachyum.</title>
        <authorList>
            <person name="Camacho M."/>
            <person name="Redondo-Gomez S."/>
            <person name="Rodriguez-Llorente I."/>
            <person name="Rohde M."/>
            <person name="Sproer C."/>
            <person name="Schumann P."/>
            <person name="Klenk H.P."/>
            <person name="Montero-Calasanz M.D.C."/>
        </authorList>
    </citation>
    <scope>NUCLEOTIDE SEQUENCE [LARGE SCALE GENOMIC DNA]</scope>
    <source>
        <strain evidence="2 3">DSM 29163</strain>
    </source>
</reference>
<dbReference type="RefSeq" id="WP_265961001.1">
    <property type="nucleotide sequence ID" value="NZ_JAPEVI010000002.1"/>
</dbReference>
<dbReference type="CDD" id="cd00293">
    <property type="entry name" value="USP-like"/>
    <property type="match status" value="1"/>
</dbReference>
<dbReference type="PANTHER" id="PTHR46268:SF15">
    <property type="entry name" value="UNIVERSAL STRESS PROTEIN HP_0031"/>
    <property type="match status" value="1"/>
</dbReference>
<accession>A0ABT3QWJ7</accession>
<evidence type="ECO:0000256" key="1">
    <source>
        <dbReference type="ARBA" id="ARBA00008791"/>
    </source>
</evidence>
<dbReference type="Gene3D" id="3.40.50.12370">
    <property type="match status" value="1"/>
</dbReference>
<keyword evidence="3" id="KW-1185">Reference proteome</keyword>
<organism evidence="2 3">
    <name type="scientific">Roseibium salinum</name>
    <dbReference type="NCBI Taxonomy" id="1604349"/>
    <lineage>
        <taxon>Bacteria</taxon>
        <taxon>Pseudomonadati</taxon>
        <taxon>Pseudomonadota</taxon>
        <taxon>Alphaproteobacteria</taxon>
        <taxon>Hyphomicrobiales</taxon>
        <taxon>Stappiaceae</taxon>
        <taxon>Roseibium</taxon>
    </lineage>
</organism>
<dbReference type="SUPFAM" id="SSF52402">
    <property type="entry name" value="Adenine nucleotide alpha hydrolases-like"/>
    <property type="match status" value="2"/>
</dbReference>
<comment type="similarity">
    <text evidence="1">Belongs to the universal stress protein A family.</text>
</comment>
<comment type="caution">
    <text evidence="2">The sequence shown here is derived from an EMBL/GenBank/DDBJ whole genome shotgun (WGS) entry which is preliminary data.</text>
</comment>
<dbReference type="Proteomes" id="UP001300261">
    <property type="component" value="Unassembled WGS sequence"/>
</dbReference>
<evidence type="ECO:0000313" key="2">
    <source>
        <dbReference type="EMBL" id="MCX2721299.1"/>
    </source>
</evidence>
<protein>
    <submittedName>
        <fullName evidence="2">Universal stress protein</fullName>
    </submittedName>
</protein>
<sequence length="274" mass="29949">MFYNTILVHLDIDHPSVERIRIASQLADDFEADLIGFCACDTYMPPSVAVEGGFEAQFFAQQRDDIQRHLAEARACFEEVAGDSERASWRGLVGDPSRLLADHARAADLIVTGVGESGVMSDGYRSVDIGSLVLSAGRPVLLLAPEQSTFEAERVLIGWKNTREARRAVSDALPVLRRASDVLVAAVEEDNREEMKDSVADVVRFLMKHGVKARSEVLSASKHVGEVLVETAHAMQAGLIVSGGFGHSRMREWAFGGATRTMISDESIHRLLSN</sequence>